<name>K0R3N0_THAOC</name>
<feature type="region of interest" description="Disordered" evidence="1">
    <location>
        <begin position="335"/>
        <end position="360"/>
    </location>
</feature>
<evidence type="ECO:0000313" key="3">
    <source>
        <dbReference type="Proteomes" id="UP000266841"/>
    </source>
</evidence>
<dbReference type="AlphaFoldDB" id="K0R3N0"/>
<dbReference type="EMBL" id="AGNL01048016">
    <property type="protein sequence ID" value="EJK46069.1"/>
    <property type="molecule type" value="Genomic_DNA"/>
</dbReference>
<comment type="caution">
    <text evidence="2">The sequence shown here is derived from an EMBL/GenBank/DDBJ whole genome shotgun (WGS) entry which is preliminary data.</text>
</comment>
<sequence length="386" mass="43350">MRLVFRAGTLICNIARASGRGRALNSYVSAGHRHNRLDCKRIPQRVATTMNKYCAMKIKPYNVRCYIFFHSPDDALTSRYTTQRYNLFFVLERELILQQNNPTYNPFETLRAPDYVTGFEGIEMPSELPKRYSKLVLPPGWYLPGRNKKRSHKKSHGLMAFADLSRDVAQNYKTIDKETYDFLDAVAKSLLKRSREIKARGELKSLPRKIIVPSSPNVKVAHVQASLKMSSVPVASMTVAMPNRLEQTKSISPKPVQASSPSRLDKKKPPPQPVEAVRRVSNNFEHGLETKNNVSMVAKSRPVGTMQVDPRIIETMMLPAERPRTFIMTCMPCREDPETSAGSPSPGSSVCSRSSSLSSLTPLSVENLSTTADISDHDMIQMLMST</sequence>
<proteinExistence type="predicted"/>
<keyword evidence="3" id="KW-1185">Reference proteome</keyword>
<accession>K0R3N0</accession>
<dbReference type="OrthoDB" id="54709at2759"/>
<evidence type="ECO:0000256" key="1">
    <source>
        <dbReference type="SAM" id="MobiDB-lite"/>
    </source>
</evidence>
<reference evidence="2 3" key="1">
    <citation type="journal article" date="2012" name="Genome Biol.">
        <title>Genome and low-iron response of an oceanic diatom adapted to chronic iron limitation.</title>
        <authorList>
            <person name="Lommer M."/>
            <person name="Specht M."/>
            <person name="Roy A.S."/>
            <person name="Kraemer L."/>
            <person name="Andreson R."/>
            <person name="Gutowska M.A."/>
            <person name="Wolf J."/>
            <person name="Bergner S.V."/>
            <person name="Schilhabel M.B."/>
            <person name="Klostermeier U.C."/>
            <person name="Beiko R.G."/>
            <person name="Rosenstiel P."/>
            <person name="Hippler M."/>
            <person name="Laroche J."/>
        </authorList>
    </citation>
    <scope>NUCLEOTIDE SEQUENCE [LARGE SCALE GENOMIC DNA]</scope>
    <source>
        <strain evidence="2 3">CCMP1005</strain>
    </source>
</reference>
<feature type="region of interest" description="Disordered" evidence="1">
    <location>
        <begin position="245"/>
        <end position="274"/>
    </location>
</feature>
<gene>
    <name evidence="2" type="ORF">THAOC_35284</name>
</gene>
<evidence type="ECO:0000313" key="2">
    <source>
        <dbReference type="EMBL" id="EJK46069.1"/>
    </source>
</evidence>
<dbReference type="Proteomes" id="UP000266841">
    <property type="component" value="Unassembled WGS sequence"/>
</dbReference>
<organism evidence="2 3">
    <name type="scientific">Thalassiosira oceanica</name>
    <name type="common">Marine diatom</name>
    <dbReference type="NCBI Taxonomy" id="159749"/>
    <lineage>
        <taxon>Eukaryota</taxon>
        <taxon>Sar</taxon>
        <taxon>Stramenopiles</taxon>
        <taxon>Ochrophyta</taxon>
        <taxon>Bacillariophyta</taxon>
        <taxon>Coscinodiscophyceae</taxon>
        <taxon>Thalassiosirophycidae</taxon>
        <taxon>Thalassiosirales</taxon>
        <taxon>Thalassiosiraceae</taxon>
        <taxon>Thalassiosira</taxon>
    </lineage>
</organism>
<protein>
    <submittedName>
        <fullName evidence="2">Uncharacterized protein</fullName>
    </submittedName>
</protein>
<feature type="compositionally biased region" description="Low complexity" evidence="1">
    <location>
        <begin position="340"/>
        <end position="360"/>
    </location>
</feature>